<proteinExistence type="predicted"/>
<dbReference type="Gene3D" id="3.30.470.20">
    <property type="entry name" value="ATP-grasp fold, B domain"/>
    <property type="match status" value="1"/>
</dbReference>
<organism evidence="2">
    <name type="scientific">Thiothrix subterranea</name>
    <dbReference type="NCBI Taxonomy" id="2735563"/>
    <lineage>
        <taxon>Bacteria</taxon>
        <taxon>Pseudomonadati</taxon>
        <taxon>Pseudomonadota</taxon>
        <taxon>Gammaproteobacteria</taxon>
        <taxon>Thiotrichales</taxon>
        <taxon>Thiotrichaceae</taxon>
        <taxon>Thiothrix</taxon>
    </lineage>
</organism>
<name>A0AA51QYR7_9GAMM</name>
<dbReference type="PANTHER" id="PTHR39217:SF1">
    <property type="entry name" value="GLUTATHIONE SYNTHETASE"/>
    <property type="match status" value="1"/>
</dbReference>
<accession>A0AA51QYR7</accession>
<dbReference type="Proteomes" id="UP001229862">
    <property type="component" value="Chromosome"/>
</dbReference>
<dbReference type="RefSeq" id="WP_308135559.1">
    <property type="nucleotide sequence ID" value="NZ_CP133197.1"/>
</dbReference>
<gene>
    <name evidence="1" type="ORF">RCC75_14400</name>
    <name evidence="2" type="ORF">RCG00_09130</name>
</gene>
<dbReference type="SUPFAM" id="SSF56059">
    <property type="entry name" value="Glutathione synthetase ATP-binding domain-like"/>
    <property type="match status" value="1"/>
</dbReference>
<evidence type="ECO:0000313" key="2">
    <source>
        <dbReference type="EMBL" id="WML88523.1"/>
    </source>
</evidence>
<evidence type="ECO:0008006" key="4">
    <source>
        <dbReference type="Google" id="ProtNLM"/>
    </source>
</evidence>
<reference evidence="2 3" key="1">
    <citation type="submission" date="2023-08" db="EMBL/GenBank/DDBJ databases">
        <title>New molecular markers tilS and rpoB for phylogenetic and monitoring studies of the genus Thiothrix biodiversity.</title>
        <authorList>
            <person name="Ravin N.V."/>
            <person name="Smolyakov D."/>
            <person name="Markov N.D."/>
            <person name="Beletsky A.V."/>
            <person name="Mardanov A.V."/>
            <person name="Rudenko T.S."/>
            <person name="Grabovich M.Y."/>
        </authorList>
    </citation>
    <scope>NUCLEOTIDE SEQUENCE</scope>
    <source>
        <strain evidence="2">DNT52</strain>
        <strain evidence="1 3">H33</strain>
    </source>
</reference>
<dbReference type="PANTHER" id="PTHR39217">
    <property type="match status" value="1"/>
</dbReference>
<dbReference type="Proteomes" id="UP001223336">
    <property type="component" value="Unassembled WGS sequence"/>
</dbReference>
<evidence type="ECO:0000313" key="3">
    <source>
        <dbReference type="Proteomes" id="UP001223336"/>
    </source>
</evidence>
<evidence type="ECO:0000313" key="1">
    <source>
        <dbReference type="EMBL" id="MDQ5769730.1"/>
    </source>
</evidence>
<sequence length="300" mass="34071">MKRCAFLSMASLEKFVCYDALLHAPLKRYGWHAETVDWRDNSIDWNQFDAVIIRSCWDYQNNPAQFLAVLATIENSRANLANSLEVVRWNLSKIYLRDLEAKGIPIVPTEWFHGLDVAALPPLFTHWQTPEIIIKPVISACADDTFRLTPTALTQQAKTLATLFQERDCMVQPFIPVIVTEGEYSLFFFGDEYSHTILKTPKSGDFRVQEEHGGQLQSVEPEAILLELSRAALAAIPEPTLYARVDWVRTDNGFALMELELIEPSLYFNMDAASAERFARVFAAGYFRGSKALRFVSAHT</sequence>
<protein>
    <recommendedName>
        <fullName evidence="4">Prokaryotic glutathione synthetase ATP-binding domain-containing protein</fullName>
    </recommendedName>
</protein>
<dbReference type="InterPro" id="IPR053191">
    <property type="entry name" value="DcsG_Biosynth_Enzyme"/>
</dbReference>
<keyword evidence="3" id="KW-1185">Reference proteome</keyword>
<dbReference type="EMBL" id="CP133217">
    <property type="protein sequence ID" value="WML88523.1"/>
    <property type="molecule type" value="Genomic_DNA"/>
</dbReference>
<dbReference type="EMBL" id="JAVFKN010000020">
    <property type="protein sequence ID" value="MDQ5769730.1"/>
    <property type="molecule type" value="Genomic_DNA"/>
</dbReference>
<dbReference type="AlphaFoldDB" id="A0AA51QYR7"/>